<evidence type="ECO:0000313" key="2">
    <source>
        <dbReference type="Proteomes" id="UP000729913"/>
    </source>
</evidence>
<reference evidence="1" key="2">
    <citation type="submission" date="2021-04" db="EMBL/GenBank/DDBJ databases">
        <title>Genome-wide patterns of bracovirus chromosomal integration into multiple host tissues during parasitism.</title>
        <authorList>
            <person name="Chebbi M.A.C."/>
        </authorList>
    </citation>
    <scope>NUCLEOTIDE SEQUENCE</scope>
    <source>
        <tissue evidence="1">Whole body</tissue>
    </source>
</reference>
<dbReference type="Proteomes" id="UP000729913">
    <property type="component" value="Unassembled WGS sequence"/>
</dbReference>
<dbReference type="OrthoDB" id="6160353at2759"/>
<evidence type="ECO:0000313" key="1">
    <source>
        <dbReference type="EMBL" id="KAG8042065.1"/>
    </source>
</evidence>
<name>A0A8J5QTL4_9HYME</name>
<reference evidence="1" key="1">
    <citation type="submission" date="2020-03" db="EMBL/GenBank/DDBJ databases">
        <authorList>
            <person name="Chebbi M.A."/>
            <person name="Drezen J.M."/>
        </authorList>
    </citation>
    <scope>NUCLEOTIDE SEQUENCE</scope>
    <source>
        <tissue evidence="1">Whole body</tissue>
    </source>
</reference>
<proteinExistence type="predicted"/>
<dbReference type="EMBL" id="JAAOIC020000003">
    <property type="protein sequence ID" value="KAG8042065.1"/>
    <property type="molecule type" value="Genomic_DNA"/>
</dbReference>
<comment type="caution">
    <text evidence="1">The sequence shown here is derived from an EMBL/GenBank/DDBJ whole genome shotgun (WGS) entry which is preliminary data.</text>
</comment>
<keyword evidence="2" id="KW-1185">Reference proteome</keyword>
<accession>A0A8J5QTL4</accession>
<dbReference type="AlphaFoldDB" id="A0A8J5QTL4"/>
<sequence>MERLCPLCQKTGLVSKLSNYPLNESEDIEMCENEKCVWPFGYEPFKFIPKIDEDLKEIMETSKNLPVIPISTELSLYTPPVTPVDNQEAKTDVKGLTNLKHSKFANENLDFDKAFKTPGITDSYASPATIVKDIQVLGNPSPSIFDIDSPEKTLTSCSIQGCDKKLVFKSNFPGAGTKKKSLPTVMNTETVTSMRILKKVPMKKMVLKKIIKPIINNVNMSMVPFNYGNSLELSKNVSVSENKLDTGELGVKAEDKLNQSCHDNFILDLPDISFDESFIKQNDNLESITAELDSSDLSQQMDVDKWLNSLIM</sequence>
<organism evidence="1 2">
    <name type="scientific">Cotesia typhae</name>
    <dbReference type="NCBI Taxonomy" id="2053667"/>
    <lineage>
        <taxon>Eukaryota</taxon>
        <taxon>Metazoa</taxon>
        <taxon>Ecdysozoa</taxon>
        <taxon>Arthropoda</taxon>
        <taxon>Hexapoda</taxon>
        <taxon>Insecta</taxon>
        <taxon>Pterygota</taxon>
        <taxon>Neoptera</taxon>
        <taxon>Endopterygota</taxon>
        <taxon>Hymenoptera</taxon>
        <taxon>Apocrita</taxon>
        <taxon>Ichneumonoidea</taxon>
        <taxon>Braconidae</taxon>
        <taxon>Microgastrinae</taxon>
        <taxon>Cotesia</taxon>
    </lineage>
</organism>
<gene>
    <name evidence="1" type="ORF">G9C98_000056</name>
</gene>
<protein>
    <submittedName>
        <fullName evidence="1">Uncharacterized protein</fullName>
    </submittedName>
</protein>